<keyword evidence="1" id="KW-0378">Hydrolase</keyword>
<dbReference type="GO" id="GO:0006508">
    <property type="term" value="P:proteolysis"/>
    <property type="evidence" value="ECO:0007669"/>
    <property type="project" value="UniProtKB-KW"/>
</dbReference>
<evidence type="ECO:0000313" key="2">
    <source>
        <dbReference type="Proteomes" id="UP001595758"/>
    </source>
</evidence>
<dbReference type="SUPFAM" id="SSF69917">
    <property type="entry name" value="OMPT-like"/>
    <property type="match status" value="1"/>
</dbReference>
<name>A0ABV8CC08_9GAMM</name>
<dbReference type="GO" id="GO:0004190">
    <property type="term" value="F:aspartic-type endopeptidase activity"/>
    <property type="evidence" value="ECO:0007669"/>
    <property type="project" value="UniProtKB-EC"/>
</dbReference>
<evidence type="ECO:0000313" key="1">
    <source>
        <dbReference type="EMBL" id="MFC3907632.1"/>
    </source>
</evidence>
<dbReference type="InterPro" id="IPR053724">
    <property type="entry name" value="OMP_A26_sf"/>
</dbReference>
<keyword evidence="2" id="KW-1185">Reference proteome</keyword>
<organism evidence="1 2">
    <name type="scientific">Legionella dresdenensis</name>
    <dbReference type="NCBI Taxonomy" id="450200"/>
    <lineage>
        <taxon>Bacteria</taxon>
        <taxon>Pseudomonadati</taxon>
        <taxon>Pseudomonadota</taxon>
        <taxon>Gammaproteobacteria</taxon>
        <taxon>Legionellales</taxon>
        <taxon>Legionellaceae</taxon>
        <taxon>Legionella</taxon>
    </lineage>
</organism>
<gene>
    <name evidence="1" type="ORF">ACFORL_00880</name>
</gene>
<reference evidence="2" key="1">
    <citation type="journal article" date="2019" name="Int. J. Syst. Evol. Microbiol.">
        <title>The Global Catalogue of Microorganisms (GCM) 10K type strain sequencing project: providing services to taxonomists for standard genome sequencing and annotation.</title>
        <authorList>
            <consortium name="The Broad Institute Genomics Platform"/>
            <consortium name="The Broad Institute Genome Sequencing Center for Infectious Disease"/>
            <person name="Wu L."/>
            <person name="Ma J."/>
        </authorList>
    </citation>
    <scope>NUCLEOTIDE SEQUENCE [LARGE SCALE GENOMIC DNA]</scope>
    <source>
        <strain evidence="2">CCUG 59858</strain>
    </source>
</reference>
<comment type="caution">
    <text evidence="1">The sequence shown here is derived from an EMBL/GenBank/DDBJ whole genome shotgun (WGS) entry which is preliminary data.</text>
</comment>
<accession>A0ABV8CC08</accession>
<dbReference type="RefSeq" id="WP_382340167.1">
    <property type="nucleotide sequence ID" value="NZ_JBHSAB010000001.1"/>
</dbReference>
<dbReference type="Gene3D" id="2.40.128.90">
    <property type="entry name" value="OMPT-like"/>
    <property type="match status" value="1"/>
</dbReference>
<proteinExistence type="predicted"/>
<dbReference type="PIRSF" id="PIRSF001522">
    <property type="entry name" value="Peptidase_A26"/>
    <property type="match status" value="1"/>
</dbReference>
<protein>
    <submittedName>
        <fullName evidence="1">Omptin family outer membrane protease</fullName>
        <ecNumber evidence="1">3.4.23.49</ecNumber>
    </submittedName>
</protein>
<dbReference type="Pfam" id="PF01278">
    <property type="entry name" value="Omptin"/>
    <property type="match status" value="1"/>
</dbReference>
<dbReference type="InterPro" id="IPR000036">
    <property type="entry name" value="Peptidase_A26_omptin"/>
</dbReference>
<sequence length="307" mass="34461">MKKITGLILSTAFIIPHATNADSVIERLSLNSSIGYLTGKAQEFVYVEDYQLSQLDWDIKGSAVIKGEGNFKLLSWLDANAQGWITLAAGNAVMDDYDWLNPMQEQWTDWSHHDNTSLNQANKIDFSLRAWLPSENNTHFAGIIGYQRNLFSFLAKGGCYNYQNGNITGCFPAGEKSLGYKQTFSAPYLGLAGNYVRNAFEFNSVFKYGPDVDAKDTDQHYLRNLTYQDNSQDSEFYNVTLNLGYYIKPQVKLFAEGELNYFPNSKGDMLVRDNDSGEIIYFPNGTSGLSNRSYVVSLGLQYTGANL</sequence>
<dbReference type="EC" id="3.4.23.49" evidence="1"/>
<dbReference type="EMBL" id="JBHSAB010000001">
    <property type="protein sequence ID" value="MFC3907632.1"/>
    <property type="molecule type" value="Genomic_DNA"/>
</dbReference>
<dbReference type="PRINTS" id="PR00482">
    <property type="entry name" value="OMPTIN"/>
</dbReference>
<keyword evidence="1" id="KW-0645">Protease</keyword>
<dbReference type="InterPro" id="IPR020080">
    <property type="entry name" value="OM_adhesin/peptidase_omptin"/>
</dbReference>
<dbReference type="Proteomes" id="UP001595758">
    <property type="component" value="Unassembled WGS sequence"/>
</dbReference>